<sequence>MGFSKATHSTDTRVYSCRIRKCAPGASSSWLCVELLHLTSPLLHQFFLTSIFMQTEIHIQEGALFCDSLCDNGLPIWGQKARLAECERMLVALDLALWLNDSGAALQVVVGCYGLLAPLIYHQIPSEDVLQILIKCLMVLQEISGTVKKKRNVETAESLQHMVACMTYYVVKGLRLQKETRMADMMVEQGKKLLMEIADRSPGGEDSRKAAGHHGDEELNETLKSLDSMKLRKSAPLIAHEATWSKGLGSHDLTGHEDPVILYTVIETQAVRSSFRDVMRFKRKPGFMEFVVLVLQKAMQEDQLDMVVQSGQEALHFLGRRDEELLMKKAQIVMISETRKPSVTPGDQFKRKKPINDKKEEMLLKKRLFALKNQKSEKECKVVDNLIQHMTLLVKRQQHRRRLRLVCSEEWVWRCHVNLLTARANFILLHRNVSQQGSTRQLCYSQLPSSLFSLPRCGTLVCWRSGLQHIRTPDPCVPTAAAARTAAQQPAATRGSPRGPSHSNRDRTSGSYGEDLYSDESDPDHEQDAHRRDALSGLKQRIPQQVMLSKAALHLRRAIVLAHRGGHWTSLQTACAVLWNQACTLPMLLVPPPADCLGVEQVYSSLTPVLAVACELLMDMMDRLKLWRVYDEEEQDLGASLHFSSTLDDCTRVDLRWIKTMVLHTLELLYYQAKWETLAHLALTYNFYTRERYTQMVTPLLVYAQRRLQDRIALFGGPPSPQPHHIQTTEITGESINCRNYVGKQVTCVWRTRLRFKRTSKDTSEIPQMKRAMALVSVPLDVEDTLCCFRDSLERGSHTLLAFQHSHTLLMLLLAHTQPCLEVPFSKDAGAHTPGRVEFSGMVYTPPTIAPPDLSNEDFSALSSICACPLPPSQMQTVLSSLNSSAKHLQAGNLSSLRAQTLHDLGNLHYYKGSRRSARSFWAKALDCALQGSGVLEAWDGVSWQGLSPQQVLKQAGLWGCLQGAVLTAKIAQYILTSDVSQRTKCCLLSAYLFKSLLQASLPHPQANLQYSSYTVVGDLIPGLDLFADPQRGGLSATVSSLGFLCHWLYAAGHYVTVLPVLCLYLHLVGRVCKDPHLTVRARILKVRTLTELGMFSQALREVRRLVNADDVPLPHTYNSTGDTARMKTKFQSNKPITEPANLQSVDALLSSRESSDTSALYGPLLCQWLVLARVQLLLALCERIHTLPDPLGTVPQERETTRRSSDQTTRRSSDQTPSDQATRQSSETEDGQKSPLLGLKKPSPGKVKALLLREACTMLDPVLRSGQAPPTGPEDMELVVEAGLLQSALYLQQGKVSDSADQAVCILRLLQDSVVFQAVSHSSLSPGPRSSMLRLRDSRQNADERDSKSPPQLFDVPTAVEARERMGPSLWLRCRLAAVRSLVAHLPDAAILPGVLPDAAILPGVLPDAAILPGVLPDAAILPGVLPDAAILPGVLPDAAILPGVLPDAAILPGVDSGEEAECVLKEGLQEAEQWGCVETHAALLLLGVRLDTHRARPREYSTVLLQEAVSLLSGRGCVSLGGCVTLARATLLLSDLRGSGGQALLLLTQRLLLQQLTQLGESVDLGEGGRVVLPAAPGLSNTHHPQLVLLASTTFRLGHCLLREASVKPAETGGYAGQPPHQRALEVLQSALHLCQALGSRPRQLEADILYCMGLAERSLLSQSDLTAHAVAKTFLRSINICMDHCPNLQHVQRCYLEMAGVYLKQREERTPDPGQSLSAPNTPSPKLQTLRTQLLHPLHHRRLQDSRIQTGYLLRKRSTCSSPGSV</sequence>
<reference evidence="3" key="1">
    <citation type="submission" date="2025-08" db="UniProtKB">
        <authorList>
            <consortium name="RefSeq"/>
        </authorList>
    </citation>
    <scope>IDENTIFICATION</scope>
</reference>
<gene>
    <name evidence="3" type="primary">cfap54</name>
</gene>
<dbReference type="GeneID" id="105888557"/>
<organism evidence="2 3">
    <name type="scientific">Clupea harengus</name>
    <name type="common">Atlantic herring</name>
    <dbReference type="NCBI Taxonomy" id="7950"/>
    <lineage>
        <taxon>Eukaryota</taxon>
        <taxon>Metazoa</taxon>
        <taxon>Chordata</taxon>
        <taxon>Craniata</taxon>
        <taxon>Vertebrata</taxon>
        <taxon>Euteleostomi</taxon>
        <taxon>Actinopterygii</taxon>
        <taxon>Neopterygii</taxon>
        <taxon>Teleostei</taxon>
        <taxon>Clupei</taxon>
        <taxon>Clupeiformes</taxon>
        <taxon>Clupeoidei</taxon>
        <taxon>Clupeidae</taxon>
        <taxon>Clupea</taxon>
    </lineage>
</organism>
<feature type="region of interest" description="Disordered" evidence="1">
    <location>
        <begin position="1710"/>
        <end position="1729"/>
    </location>
</feature>
<keyword evidence="3" id="KW-0966">Cell projection</keyword>
<evidence type="ECO:0000313" key="3">
    <source>
        <dbReference type="RefSeq" id="XP_042565965.1"/>
    </source>
</evidence>
<feature type="compositionally biased region" description="Low complexity" evidence="1">
    <location>
        <begin position="1322"/>
        <end position="1334"/>
    </location>
</feature>
<proteinExistence type="predicted"/>
<feature type="compositionally biased region" description="Low complexity" evidence="1">
    <location>
        <begin position="480"/>
        <end position="494"/>
    </location>
</feature>
<dbReference type="OrthoDB" id="2104158at2759"/>
<keyword evidence="3" id="KW-0282">Flagellum</keyword>
<feature type="region of interest" description="Disordered" evidence="1">
    <location>
        <begin position="480"/>
        <end position="531"/>
    </location>
</feature>
<dbReference type="CTD" id="144535"/>
<name>A0A8M1KTI2_CLUHA</name>
<feature type="compositionally biased region" description="Basic and acidic residues" evidence="1">
    <location>
        <begin position="1197"/>
        <end position="1214"/>
    </location>
</feature>
<keyword evidence="2" id="KW-1185">Reference proteome</keyword>
<dbReference type="KEGG" id="char:105888557"/>
<feature type="region of interest" description="Disordered" evidence="1">
    <location>
        <begin position="1189"/>
        <end position="1244"/>
    </location>
</feature>
<protein>
    <submittedName>
        <fullName evidence="3">Cilia- and flagella-associated protein 54</fullName>
    </submittedName>
</protein>
<feature type="compositionally biased region" description="Basic and acidic residues" evidence="1">
    <location>
        <begin position="1335"/>
        <end position="1349"/>
    </location>
</feature>
<keyword evidence="3" id="KW-0969">Cilium</keyword>
<accession>A0A8M1KTI2</accession>
<dbReference type="GO" id="GO:0060271">
    <property type="term" value="P:cilium assembly"/>
    <property type="evidence" value="ECO:0007669"/>
    <property type="project" value="TreeGrafter"/>
</dbReference>
<dbReference type="Proteomes" id="UP000515152">
    <property type="component" value="Chromosome 16"/>
</dbReference>
<feature type="region of interest" description="Disordered" evidence="1">
    <location>
        <begin position="1322"/>
        <end position="1354"/>
    </location>
</feature>
<dbReference type="RefSeq" id="XP_042565965.1">
    <property type="nucleotide sequence ID" value="XM_042710031.1"/>
</dbReference>
<evidence type="ECO:0000313" key="2">
    <source>
        <dbReference type="Proteomes" id="UP000515152"/>
    </source>
</evidence>
<dbReference type="PANTHER" id="PTHR33487:SF1">
    <property type="entry name" value="CILIA- AND FLAGELLA-ASSOCIATED PROTEIN 54"/>
    <property type="match status" value="1"/>
</dbReference>
<feature type="compositionally biased region" description="Polar residues" evidence="1">
    <location>
        <begin position="1716"/>
        <end position="1729"/>
    </location>
</feature>
<evidence type="ECO:0000256" key="1">
    <source>
        <dbReference type="SAM" id="MobiDB-lite"/>
    </source>
</evidence>
<dbReference type="PANTHER" id="PTHR33487">
    <property type="entry name" value="CILIA- AND FLAGELLA-ASSOCIATED PROTEIN 54"/>
    <property type="match status" value="1"/>
</dbReference>